<feature type="transmembrane region" description="Helical" evidence="1">
    <location>
        <begin position="143"/>
        <end position="162"/>
    </location>
</feature>
<keyword evidence="1" id="KW-0472">Membrane</keyword>
<sequence>MDNIHETLGIIAGILAISGYIPYIISIFLGKTRPNKATWFIWALVGALLAFSYIAEGDIKAIWLPLGYFLGPLITAILSIWYGYTAWSRLDKACIVIAVLSIIPWLLSKDANLTLIINVLIDATGAIPTIVKSHREPDTEDATAWIIFFIANTIQLFAITVWNIAAIYPIYLFLLAGAIVFFILKDKIKKRIWGTQ</sequence>
<name>A0A370G7J8_9COXI</name>
<reference evidence="2 3" key="1">
    <citation type="submission" date="2018-07" db="EMBL/GenBank/DDBJ databases">
        <title>Genomic Encyclopedia of Type Strains, Phase IV (KMG-IV): sequencing the most valuable type-strain genomes for metagenomic binning, comparative biology and taxonomic classification.</title>
        <authorList>
            <person name="Goeker M."/>
        </authorList>
    </citation>
    <scope>NUCLEOTIDE SEQUENCE [LARGE SCALE GENOMIC DNA]</scope>
    <source>
        <strain evidence="2 3">DSM 16500</strain>
    </source>
</reference>
<accession>A0A370G7J8</accession>
<evidence type="ECO:0008006" key="4">
    <source>
        <dbReference type="Google" id="ProtNLM"/>
    </source>
</evidence>
<evidence type="ECO:0000313" key="2">
    <source>
        <dbReference type="EMBL" id="RDI39056.1"/>
    </source>
</evidence>
<proteinExistence type="predicted"/>
<keyword evidence="3" id="KW-1185">Reference proteome</keyword>
<evidence type="ECO:0000313" key="3">
    <source>
        <dbReference type="Proteomes" id="UP000254720"/>
    </source>
</evidence>
<keyword evidence="1" id="KW-1133">Transmembrane helix</keyword>
<dbReference type="AlphaFoldDB" id="A0A370G7J8"/>
<dbReference type="EMBL" id="QQAX01000029">
    <property type="protein sequence ID" value="RDI39056.1"/>
    <property type="molecule type" value="Genomic_DNA"/>
</dbReference>
<protein>
    <recommendedName>
        <fullName evidence="4">PQ loop repeat protein</fullName>
    </recommendedName>
</protein>
<gene>
    <name evidence="2" type="ORF">C8D86_12912</name>
</gene>
<evidence type="ECO:0000256" key="1">
    <source>
        <dbReference type="SAM" id="Phobius"/>
    </source>
</evidence>
<comment type="caution">
    <text evidence="2">The sequence shown here is derived from an EMBL/GenBank/DDBJ whole genome shotgun (WGS) entry which is preliminary data.</text>
</comment>
<feature type="transmembrane region" description="Helical" evidence="1">
    <location>
        <begin position="37"/>
        <end position="55"/>
    </location>
</feature>
<organism evidence="2 3">
    <name type="scientific">Aquicella lusitana</name>
    <dbReference type="NCBI Taxonomy" id="254246"/>
    <lineage>
        <taxon>Bacteria</taxon>
        <taxon>Pseudomonadati</taxon>
        <taxon>Pseudomonadota</taxon>
        <taxon>Gammaproteobacteria</taxon>
        <taxon>Legionellales</taxon>
        <taxon>Coxiellaceae</taxon>
        <taxon>Aquicella</taxon>
    </lineage>
</organism>
<dbReference type="OrthoDB" id="2242787at2"/>
<dbReference type="Proteomes" id="UP000254720">
    <property type="component" value="Unassembled WGS sequence"/>
</dbReference>
<feature type="transmembrane region" description="Helical" evidence="1">
    <location>
        <begin position="168"/>
        <end position="184"/>
    </location>
</feature>
<feature type="transmembrane region" description="Helical" evidence="1">
    <location>
        <begin position="6"/>
        <end position="25"/>
    </location>
</feature>
<feature type="transmembrane region" description="Helical" evidence="1">
    <location>
        <begin position="61"/>
        <end position="83"/>
    </location>
</feature>
<dbReference type="RefSeq" id="WP_114835264.1">
    <property type="nucleotide sequence ID" value="NZ_LR699114.1"/>
</dbReference>
<keyword evidence="1" id="KW-0812">Transmembrane</keyword>